<feature type="compositionally biased region" description="Basic and acidic residues" evidence="1">
    <location>
        <begin position="82"/>
        <end position="96"/>
    </location>
</feature>
<feature type="compositionally biased region" description="Acidic residues" evidence="1">
    <location>
        <begin position="29"/>
        <end position="41"/>
    </location>
</feature>
<keyword evidence="2" id="KW-0472">Membrane</keyword>
<keyword evidence="2" id="KW-0812">Transmembrane</keyword>
<feature type="region of interest" description="Disordered" evidence="1">
    <location>
        <begin position="173"/>
        <end position="225"/>
    </location>
</feature>
<protein>
    <recommendedName>
        <fullName evidence="5">Glycoprotease family protein</fullName>
    </recommendedName>
</protein>
<dbReference type="EMBL" id="JAUBYV010000010">
    <property type="protein sequence ID" value="KAK2624287.1"/>
    <property type="molecule type" value="Genomic_DNA"/>
</dbReference>
<reference evidence="3" key="1">
    <citation type="submission" date="2023-06" db="EMBL/GenBank/DDBJ databases">
        <title>Draft genome of Marssonina rosae.</title>
        <authorList>
            <person name="Cheng Q."/>
        </authorList>
    </citation>
    <scope>NUCLEOTIDE SEQUENCE</scope>
    <source>
        <strain evidence="3">R4</strain>
    </source>
</reference>
<evidence type="ECO:0000313" key="3">
    <source>
        <dbReference type="EMBL" id="KAK2624287.1"/>
    </source>
</evidence>
<evidence type="ECO:0000256" key="1">
    <source>
        <dbReference type="SAM" id="MobiDB-lite"/>
    </source>
</evidence>
<keyword evidence="2" id="KW-1133">Transmembrane helix</keyword>
<feature type="region of interest" description="Disordered" evidence="1">
    <location>
        <begin position="603"/>
        <end position="624"/>
    </location>
</feature>
<gene>
    <name evidence="3" type="ORF">QTJ16_006237</name>
</gene>
<dbReference type="AlphaFoldDB" id="A0AAD9WAC6"/>
<sequence length="1192" mass="129744">MSTSTSTAPPPKSPEYAPSRQNNNPFENPSDDNDGDNDQWWDEEHSIGSTPSRGGGIRITEWPKPPTGLGVSFNSGNRSSTRKTDKRYSVQKPTRDKSKRRQRKQNAEAGIKLVTNFSRHHAAEPPVQLQASRTMPQMGRFVDLAALQALDGETSQHSTGFWRTKKNKELASVASTMPSLSREATQPSTSSSGKAHARNFTNLQQKPSNNMNPSPSRLADDLSPNDRPIVIGISIPTANAADHTLSPQTAASETTRIVRSYEHRTPLSRTPDTPTIIITPAQETAIWSPLNQRGTGYRPTSSMYPVNGKVYTADDAPPIPQMPVSVLEEERRRIAVQRSYFSPDSDDATTWDDGNDTSRSRAVSSCTLFEEDESPILARTGRAISLSAGSKWERHASINTIATCRRSKGWWNYITTPFLTRSNTFATRGIGPEAPPAPAVLPSLATAAAKAQFLEEKERTWEKQFSPLTPETSTTITSDRCWGIDSKQLNSPDRSPILRETRHKPQTSTGTLPMVLSETAGFGTATMSSFASASSSLSRENTVASLQLHTGFHSTDRVVPILNDAPRSPPTNNPFVQPRLSDLNQRSSTIQPLSRAIEVFRSGPSTNAQSIPSLSTGPPPPYSPSPTRVKYHAVFPLGHPLGVQTPASPGPLSPGLQQAISSGGAIPMSTVPLTPSGSRQTNPNSGYPELPPRHINVPVVGEHYGLPPREAIKAEAKRKRHEKEDAAARRAGGWWRGRGCIPDRGCYGRAGAEGRKRRRWYGGLTVGFVLVIIIAVALATTLHRKSNTITEPSQWVNLTGFPPMFLGLSTVAAPANIRANTGCVFPATQWSCDLPKELQESVAPSLPNQPNFFLHVQWDNSSATNATFANVTGGPDLVNRRSVASPVSAGQLIKRFFVKSRQVVTFVPLPSPPSYAEEVFLGNSTDGIIAANKAGEPTPFYISFLSSPNSAIQKREVIGRQKSEHSSDSFPNITSIIPPPSRNADGTAAPANLLPFPTQQPVRLYDRGLSTEHYGFYTYFDRTIFLKSLALLNSSNLENGEVPGDRNGGATESEAAFRCTWTQTRFLVQIWTRMNTTSQLLNSTLHLPSPKPASDLTQPGSFPYPITLTTDRHGGDPSLKMVYCYSLDDREGFVEGSAKINEENRGFGGSPFNPAPTFFANESIPTLGGFDGGTGGCSCQWSNFRTLTKAQR</sequence>
<organism evidence="3 4">
    <name type="scientific">Diplocarpon rosae</name>
    <dbReference type="NCBI Taxonomy" id="946125"/>
    <lineage>
        <taxon>Eukaryota</taxon>
        <taxon>Fungi</taxon>
        <taxon>Dikarya</taxon>
        <taxon>Ascomycota</taxon>
        <taxon>Pezizomycotina</taxon>
        <taxon>Leotiomycetes</taxon>
        <taxon>Helotiales</taxon>
        <taxon>Drepanopezizaceae</taxon>
        <taxon>Diplocarpon</taxon>
    </lineage>
</organism>
<dbReference type="Proteomes" id="UP001285354">
    <property type="component" value="Unassembled WGS sequence"/>
</dbReference>
<evidence type="ECO:0008006" key="5">
    <source>
        <dbReference type="Google" id="ProtNLM"/>
    </source>
</evidence>
<feature type="compositionally biased region" description="Polar residues" evidence="1">
    <location>
        <begin position="173"/>
        <end position="215"/>
    </location>
</feature>
<proteinExistence type="predicted"/>
<name>A0AAD9WAC6_9HELO</name>
<feature type="region of interest" description="Disordered" evidence="1">
    <location>
        <begin position="1"/>
        <end position="106"/>
    </location>
</feature>
<evidence type="ECO:0000313" key="4">
    <source>
        <dbReference type="Proteomes" id="UP001285354"/>
    </source>
</evidence>
<accession>A0AAD9WAC6</accession>
<feature type="transmembrane region" description="Helical" evidence="2">
    <location>
        <begin position="760"/>
        <end position="779"/>
    </location>
</feature>
<comment type="caution">
    <text evidence="3">The sequence shown here is derived from an EMBL/GenBank/DDBJ whole genome shotgun (WGS) entry which is preliminary data.</text>
</comment>
<evidence type="ECO:0000256" key="2">
    <source>
        <dbReference type="SAM" id="Phobius"/>
    </source>
</evidence>
<keyword evidence="4" id="KW-1185">Reference proteome</keyword>